<dbReference type="AlphaFoldDB" id="A0A6I6UV09"/>
<dbReference type="EMBL" id="CP047395">
    <property type="protein sequence ID" value="QHE63979.1"/>
    <property type="molecule type" value="Genomic_DNA"/>
</dbReference>
<geneLocation type="plasmid" evidence="1 2">
    <name>p6</name>
</geneLocation>
<gene>
    <name evidence="1" type="ORF">FHE72_23600</name>
</gene>
<organism evidence="1 2">
    <name type="scientific">Rossellomorea vietnamensis</name>
    <dbReference type="NCBI Taxonomy" id="218284"/>
    <lineage>
        <taxon>Bacteria</taxon>
        <taxon>Bacillati</taxon>
        <taxon>Bacillota</taxon>
        <taxon>Bacilli</taxon>
        <taxon>Bacillales</taxon>
        <taxon>Bacillaceae</taxon>
        <taxon>Rossellomorea</taxon>
    </lineage>
</organism>
<dbReference type="KEGG" id="bvq:FHE72_23600"/>
<dbReference type="Proteomes" id="UP000465062">
    <property type="component" value="Plasmid p6"/>
</dbReference>
<name>A0A6I6UV09_9BACI</name>
<keyword evidence="1" id="KW-0614">Plasmid</keyword>
<dbReference type="RefSeq" id="WP_159363402.1">
    <property type="nucleotide sequence ID" value="NZ_CP047395.1"/>
</dbReference>
<reference evidence="1 2" key="1">
    <citation type="submission" date="2019-06" db="EMBL/GenBank/DDBJ databases">
        <title>An operon consisting of a P-type ATPase gene and a transcriptional regular gene given the different cadmium resistance in Bacillus vietamensis 151-6 and Bacillus marisflavi 151-25.</title>
        <authorList>
            <person name="Yu X."/>
        </authorList>
    </citation>
    <scope>NUCLEOTIDE SEQUENCE [LARGE SCALE GENOMIC DNA]</scope>
    <source>
        <strain evidence="1 2">151-6</strain>
        <plasmid evidence="1 2">p6</plasmid>
    </source>
</reference>
<protein>
    <submittedName>
        <fullName evidence="1">Uncharacterized protein</fullName>
    </submittedName>
</protein>
<sequence>MDGENRRKLEEWVITNLINLRDEQLKKFADEMENDIYDNVFVKKVNESTPIGKERTK</sequence>
<evidence type="ECO:0000313" key="2">
    <source>
        <dbReference type="Proteomes" id="UP000465062"/>
    </source>
</evidence>
<accession>A0A6I6UV09</accession>
<evidence type="ECO:0000313" key="1">
    <source>
        <dbReference type="EMBL" id="QHE63979.1"/>
    </source>
</evidence>
<proteinExistence type="predicted"/>